<accession>A0A8W8HR01</accession>
<dbReference type="EnsemblMetazoa" id="G1066.1">
    <property type="protein sequence ID" value="G1066.1:cds"/>
    <property type="gene ID" value="G1066"/>
</dbReference>
<name>A0A8W8HR01_MAGGI</name>
<reference evidence="1" key="1">
    <citation type="submission" date="2022-08" db="UniProtKB">
        <authorList>
            <consortium name="EnsemblMetazoa"/>
        </authorList>
    </citation>
    <scope>IDENTIFICATION</scope>
    <source>
        <strain evidence="1">05x7-T-G4-1.051#20</strain>
    </source>
</reference>
<sequence length="342" mass="37406">MSVCFQETADNHSPVVITKASSQEKISRNMLVFLRSCIVVFFATKCFAGPMSTEDLKDFDKNVRIRLAVLVAKNLETLTQQITSANDGCLLKINTTIDSCASCPAGSASQSKIDEVVKAISYPIVEGEKLVTKITDSLSNVNVREFLGDKLSPVLNTLKGTLGVLINSNEIQNIGKFFSNFESTFNNLKNSLSSIPSSLGKTFETLVGDIGGKLSKLKFWRKRRSACADCEKLSSKDPNTVITNVCGANVAKQLTDLTKSLENLQELYEDSVNGTVVTELVIGDPQMTYSPSFKVVADLQSMTYNIGATKKTLQGFAGEIINFTDKPTSYDFLADKIYQDFV</sequence>
<evidence type="ECO:0000313" key="1">
    <source>
        <dbReference type="EnsemblMetazoa" id="G1066.1:cds"/>
    </source>
</evidence>
<evidence type="ECO:0000313" key="2">
    <source>
        <dbReference type="Proteomes" id="UP000005408"/>
    </source>
</evidence>
<proteinExistence type="predicted"/>
<organism evidence="1 2">
    <name type="scientific">Magallana gigas</name>
    <name type="common">Pacific oyster</name>
    <name type="synonym">Crassostrea gigas</name>
    <dbReference type="NCBI Taxonomy" id="29159"/>
    <lineage>
        <taxon>Eukaryota</taxon>
        <taxon>Metazoa</taxon>
        <taxon>Spiralia</taxon>
        <taxon>Lophotrochozoa</taxon>
        <taxon>Mollusca</taxon>
        <taxon>Bivalvia</taxon>
        <taxon>Autobranchia</taxon>
        <taxon>Pteriomorphia</taxon>
        <taxon>Ostreida</taxon>
        <taxon>Ostreoidea</taxon>
        <taxon>Ostreidae</taxon>
        <taxon>Magallana</taxon>
    </lineage>
</organism>
<dbReference type="AlphaFoldDB" id="A0A8W8HR01"/>
<keyword evidence="2" id="KW-1185">Reference proteome</keyword>
<protein>
    <submittedName>
        <fullName evidence="1">Uncharacterized protein</fullName>
    </submittedName>
</protein>
<dbReference type="Proteomes" id="UP000005408">
    <property type="component" value="Unassembled WGS sequence"/>
</dbReference>